<dbReference type="Proteomes" id="UP001292094">
    <property type="component" value="Unassembled WGS sequence"/>
</dbReference>
<feature type="domain" description="Glutamine amidotransferase type-2" evidence="12">
    <location>
        <begin position="102"/>
        <end position="355"/>
    </location>
</feature>
<keyword evidence="4" id="KW-0328">Glycosyltransferase</keyword>
<dbReference type="Gene3D" id="3.40.50.2020">
    <property type="match status" value="1"/>
</dbReference>
<evidence type="ECO:0000256" key="10">
    <source>
        <dbReference type="ARBA" id="ARBA00048545"/>
    </source>
</evidence>
<keyword evidence="14" id="KW-1185">Reference proteome</keyword>
<name>A0AAE1PU70_9EUCA</name>
<comment type="caution">
    <text evidence="13">The sequence shown here is derived from an EMBL/GenBank/DDBJ whole genome shotgun (WGS) entry which is preliminary data.</text>
</comment>
<gene>
    <name evidence="13" type="ORF">Pmani_015282</name>
</gene>
<dbReference type="InterPro" id="IPR000836">
    <property type="entry name" value="PRTase_dom"/>
</dbReference>
<dbReference type="GO" id="GO:0006164">
    <property type="term" value="P:purine nucleotide biosynthetic process"/>
    <property type="evidence" value="ECO:0007669"/>
    <property type="project" value="UniProtKB-KW"/>
</dbReference>
<accession>A0AAE1PU70</accession>
<dbReference type="SUPFAM" id="SSF53271">
    <property type="entry name" value="PRTase-like"/>
    <property type="match status" value="1"/>
</dbReference>
<dbReference type="GO" id="GO:0009113">
    <property type="term" value="P:purine nucleobase biosynthetic process"/>
    <property type="evidence" value="ECO:0007669"/>
    <property type="project" value="InterPro"/>
</dbReference>
<dbReference type="EC" id="2.4.2.14" evidence="3"/>
<comment type="similarity">
    <text evidence="2">In the C-terminal section; belongs to the purine/pyrimidine phosphoribosyltransferase family.</text>
</comment>
<sequence length="614" mass="66987">MRGIDKRDEGESDGERLKKVGYERETVKKDEGGEGERVKKEGCEGERVKKEGYKGEKLKNEEGYEGERVKKEGYRGEKLKKEEGCEGERVKKEEENELREACGVFGCVLANRGEAGPVDPVSVAQVICLGLVALQHRGQESAGIVTSEGRNKQNFNCVKGEGLVANIFTEDKLVKLTGDVGIGHSRYSTAGGRDLANAQPFVVHTRHGPLATAHNGELINAEALRKTVLDRGVGLSTKSDSELITQMLSQLPPRGEKTGPDWGARIRHLMEATPTAYSLVMLHGDTVYGIRDPFGNRPLCIGRLMPVGDCNGTARQDLTKPLGWVISSESCAFQSVGATLLREVYPGEIVELSPNGVRSLDIVPRPKPAQPFSEAHGDPNHSDHAGLLQAPPPAFCIFEYVYFARADSIFEGQQVYSVRRRCGRQLAMEAPVEADIISTIPESATPAAIGFSLQSGIPYVEVLCKNRYVGRSFIQPDTRSRQLAVAKKFGALSENLMGQRVVLVDDSIVRGTTVGPIIRLLRQAGAKEVHIRIASPPLQHPCYMGINIPTKGELLANKMPFDELAAYVGANSLQYLSIEGLVKAVREGVVTRNNTPIGHCTACLDGNYPVHLEW</sequence>
<dbReference type="AlphaFoldDB" id="A0AAE1PU70"/>
<dbReference type="InterPro" id="IPR017932">
    <property type="entry name" value="GATase_2_dom"/>
</dbReference>
<dbReference type="InterPro" id="IPR029055">
    <property type="entry name" value="Ntn_hydrolases_N"/>
</dbReference>
<keyword evidence="5" id="KW-0808">Transferase</keyword>
<dbReference type="InterPro" id="IPR035584">
    <property type="entry name" value="PurF_N"/>
</dbReference>
<dbReference type="Gene3D" id="3.60.20.10">
    <property type="entry name" value="Glutamine Phosphoribosylpyrophosphate, subunit 1, domain 1"/>
    <property type="match status" value="1"/>
</dbReference>
<dbReference type="SUPFAM" id="SSF56235">
    <property type="entry name" value="N-terminal nucleophile aminohydrolases (Ntn hydrolases)"/>
    <property type="match status" value="1"/>
</dbReference>
<evidence type="ECO:0000313" key="14">
    <source>
        <dbReference type="Proteomes" id="UP001292094"/>
    </source>
</evidence>
<keyword evidence="7" id="KW-0315">Glutamine amidotransferase</keyword>
<dbReference type="Pfam" id="PF13522">
    <property type="entry name" value="GATase_6"/>
    <property type="match status" value="1"/>
</dbReference>
<evidence type="ECO:0000256" key="11">
    <source>
        <dbReference type="SAM" id="MobiDB-lite"/>
    </source>
</evidence>
<evidence type="ECO:0000256" key="6">
    <source>
        <dbReference type="ARBA" id="ARBA00022755"/>
    </source>
</evidence>
<feature type="region of interest" description="Disordered" evidence="11">
    <location>
        <begin position="1"/>
        <end position="42"/>
    </location>
</feature>
<dbReference type="EMBL" id="JAWZYT010001325">
    <property type="protein sequence ID" value="KAK4313362.1"/>
    <property type="molecule type" value="Genomic_DNA"/>
</dbReference>
<evidence type="ECO:0000256" key="9">
    <source>
        <dbReference type="ARBA" id="ARBA00033776"/>
    </source>
</evidence>
<evidence type="ECO:0000259" key="12">
    <source>
        <dbReference type="PROSITE" id="PS51278"/>
    </source>
</evidence>
<evidence type="ECO:0000313" key="13">
    <source>
        <dbReference type="EMBL" id="KAK4313362.1"/>
    </source>
</evidence>
<dbReference type="CDD" id="cd06223">
    <property type="entry name" value="PRTases_typeI"/>
    <property type="match status" value="1"/>
</dbReference>
<protein>
    <recommendedName>
        <fullName evidence="8">Amidophosphoribosyltransferase</fullName>
        <ecNumber evidence="3">2.4.2.14</ecNumber>
    </recommendedName>
    <alternativeName>
        <fullName evidence="9">Glutamine phosphoribosylpyrophosphate amidotransferase</fullName>
    </alternativeName>
</protein>
<dbReference type="GO" id="GO:0004044">
    <property type="term" value="F:amidophosphoribosyltransferase activity"/>
    <property type="evidence" value="ECO:0007669"/>
    <property type="project" value="UniProtKB-EC"/>
</dbReference>
<comment type="pathway">
    <text evidence="1">Purine metabolism; IMP biosynthesis via de novo pathway; N(1)-(5-phospho-D-ribosyl)glycinamide from 5-phospho-alpha-D-ribose 1-diphosphate: step 1/2.</text>
</comment>
<reference evidence="13" key="1">
    <citation type="submission" date="2023-11" db="EMBL/GenBank/DDBJ databases">
        <title>Genome assemblies of two species of porcelain crab, Petrolisthes cinctipes and Petrolisthes manimaculis (Anomura: Porcellanidae).</title>
        <authorList>
            <person name="Angst P."/>
        </authorList>
    </citation>
    <scope>NUCLEOTIDE SEQUENCE</scope>
    <source>
        <strain evidence="13">PB745_02</strain>
        <tissue evidence="13">Gill</tissue>
    </source>
</reference>
<evidence type="ECO:0000256" key="8">
    <source>
        <dbReference type="ARBA" id="ARBA00033770"/>
    </source>
</evidence>
<proteinExistence type="inferred from homology"/>
<dbReference type="HAMAP" id="MF_01931">
    <property type="entry name" value="PurF"/>
    <property type="match status" value="1"/>
</dbReference>
<dbReference type="InterPro" id="IPR005854">
    <property type="entry name" value="PurF"/>
</dbReference>
<keyword evidence="6" id="KW-0658">Purine biosynthesis</keyword>
<evidence type="ECO:0000256" key="3">
    <source>
        <dbReference type="ARBA" id="ARBA00011941"/>
    </source>
</evidence>
<dbReference type="CDD" id="cd00715">
    <property type="entry name" value="GPATase_N"/>
    <property type="match status" value="1"/>
</dbReference>
<evidence type="ECO:0000256" key="7">
    <source>
        <dbReference type="ARBA" id="ARBA00022962"/>
    </source>
</evidence>
<dbReference type="PROSITE" id="PS51278">
    <property type="entry name" value="GATASE_TYPE_2"/>
    <property type="match status" value="1"/>
</dbReference>
<dbReference type="InterPro" id="IPR029057">
    <property type="entry name" value="PRTase-like"/>
</dbReference>
<organism evidence="13 14">
    <name type="scientific">Petrolisthes manimaculis</name>
    <dbReference type="NCBI Taxonomy" id="1843537"/>
    <lineage>
        <taxon>Eukaryota</taxon>
        <taxon>Metazoa</taxon>
        <taxon>Ecdysozoa</taxon>
        <taxon>Arthropoda</taxon>
        <taxon>Crustacea</taxon>
        <taxon>Multicrustacea</taxon>
        <taxon>Malacostraca</taxon>
        <taxon>Eumalacostraca</taxon>
        <taxon>Eucarida</taxon>
        <taxon>Decapoda</taxon>
        <taxon>Pleocyemata</taxon>
        <taxon>Anomura</taxon>
        <taxon>Galatheoidea</taxon>
        <taxon>Porcellanidae</taxon>
        <taxon>Petrolisthes</taxon>
    </lineage>
</organism>
<dbReference type="PANTHER" id="PTHR11907">
    <property type="entry name" value="AMIDOPHOSPHORIBOSYLTRANSFERASE"/>
    <property type="match status" value="1"/>
</dbReference>
<evidence type="ECO:0000256" key="2">
    <source>
        <dbReference type="ARBA" id="ARBA00010138"/>
    </source>
</evidence>
<evidence type="ECO:0000256" key="4">
    <source>
        <dbReference type="ARBA" id="ARBA00022676"/>
    </source>
</evidence>
<comment type="catalytic activity">
    <reaction evidence="10">
        <text>5-phospho-beta-D-ribosylamine + L-glutamate + diphosphate = 5-phospho-alpha-D-ribose 1-diphosphate + L-glutamine + H2O</text>
        <dbReference type="Rhea" id="RHEA:14905"/>
        <dbReference type="ChEBI" id="CHEBI:15377"/>
        <dbReference type="ChEBI" id="CHEBI:29985"/>
        <dbReference type="ChEBI" id="CHEBI:33019"/>
        <dbReference type="ChEBI" id="CHEBI:58017"/>
        <dbReference type="ChEBI" id="CHEBI:58359"/>
        <dbReference type="ChEBI" id="CHEBI:58681"/>
        <dbReference type="EC" id="2.4.2.14"/>
    </reaction>
    <physiologicalReaction direction="right-to-left" evidence="10">
        <dbReference type="Rhea" id="RHEA:14907"/>
    </physiologicalReaction>
</comment>
<dbReference type="Pfam" id="PF00156">
    <property type="entry name" value="Pribosyltran"/>
    <property type="match status" value="1"/>
</dbReference>
<evidence type="ECO:0000256" key="1">
    <source>
        <dbReference type="ARBA" id="ARBA00005209"/>
    </source>
</evidence>
<evidence type="ECO:0000256" key="5">
    <source>
        <dbReference type="ARBA" id="ARBA00022679"/>
    </source>
</evidence>